<evidence type="ECO:0000259" key="5">
    <source>
        <dbReference type="PROSITE" id="PS50893"/>
    </source>
</evidence>
<dbReference type="PROSITE" id="PS50893">
    <property type="entry name" value="ABC_TRANSPORTER_2"/>
    <property type="match status" value="1"/>
</dbReference>
<feature type="compositionally biased region" description="Acidic residues" evidence="4">
    <location>
        <begin position="41"/>
        <end position="52"/>
    </location>
</feature>
<organism evidence="6 7">
    <name type="scientific">Frankia canadensis</name>
    <dbReference type="NCBI Taxonomy" id="1836972"/>
    <lineage>
        <taxon>Bacteria</taxon>
        <taxon>Bacillati</taxon>
        <taxon>Actinomycetota</taxon>
        <taxon>Actinomycetes</taxon>
        <taxon>Frankiales</taxon>
        <taxon>Frankiaceae</taxon>
        <taxon>Frankia</taxon>
    </lineage>
</organism>
<evidence type="ECO:0000313" key="6">
    <source>
        <dbReference type="EMBL" id="SNQ47387.1"/>
    </source>
</evidence>
<sequence>MNTPNAPTDGAGTTARTRGRAILRAAATGTPDPPPGLDAAADTDDTDTDTVDADGRDVALRARGLGKRYRGRWALSQCDLDIPAGRVVGLVGPNGAGKSTLLNLAVGMLTPTAGSVRVLGGRPGSGAAQLAKVGFVAQDTPTYPRLSVAEHLRLGAALNPGWDDAVARERVERLGLDPAARAGTLSGGQRAQLALTLGVAKRPRLLVLDEPVASLDPLARREFLADLMTAVAEHELSVLMSSHLVSDLERVCDHLVVLVASRVRVAGDIDRLLATHHRLTGPRRDPATLPADQQVITASHTDRQSTLLVRTDGPVHDPAWTRGQPSLEDLVLAYMRPTAPETAPAGRPTLEALR</sequence>
<name>A0A2I2KNY6_9ACTN</name>
<dbReference type="InterPro" id="IPR027417">
    <property type="entry name" value="P-loop_NTPase"/>
</dbReference>
<dbReference type="CDD" id="cd03230">
    <property type="entry name" value="ABC_DR_subfamily_A"/>
    <property type="match status" value="1"/>
</dbReference>
<keyword evidence="7" id="KW-1185">Reference proteome</keyword>
<feature type="region of interest" description="Disordered" evidence="4">
    <location>
        <begin position="1"/>
        <end position="52"/>
    </location>
</feature>
<feature type="compositionally biased region" description="Low complexity" evidence="4">
    <location>
        <begin position="8"/>
        <end position="30"/>
    </location>
</feature>
<evidence type="ECO:0000256" key="2">
    <source>
        <dbReference type="ARBA" id="ARBA00022741"/>
    </source>
</evidence>
<keyword evidence="2" id="KW-0547">Nucleotide-binding</keyword>
<dbReference type="EMBL" id="FZMO01000098">
    <property type="protein sequence ID" value="SNQ47387.1"/>
    <property type="molecule type" value="Genomic_DNA"/>
</dbReference>
<dbReference type="GO" id="GO:0016887">
    <property type="term" value="F:ATP hydrolysis activity"/>
    <property type="evidence" value="ECO:0007669"/>
    <property type="project" value="InterPro"/>
</dbReference>
<dbReference type="AlphaFoldDB" id="A0A2I2KNY6"/>
<dbReference type="PANTHER" id="PTHR42939:SF1">
    <property type="entry name" value="ABC TRANSPORTER ATP-BINDING PROTEIN ALBC-RELATED"/>
    <property type="match status" value="1"/>
</dbReference>
<dbReference type="Proteomes" id="UP000234331">
    <property type="component" value="Unassembled WGS sequence"/>
</dbReference>
<feature type="domain" description="ABC transporter" evidence="5">
    <location>
        <begin position="60"/>
        <end position="285"/>
    </location>
</feature>
<protein>
    <submittedName>
        <fullName evidence="6">ABC transporter ATP-binding protein</fullName>
    </submittedName>
</protein>
<dbReference type="InterPro" id="IPR003593">
    <property type="entry name" value="AAA+_ATPase"/>
</dbReference>
<gene>
    <name evidence="6" type="ORF">FRACA_1870003</name>
</gene>
<dbReference type="SMART" id="SM00382">
    <property type="entry name" value="AAA"/>
    <property type="match status" value="1"/>
</dbReference>
<dbReference type="InterPro" id="IPR003439">
    <property type="entry name" value="ABC_transporter-like_ATP-bd"/>
</dbReference>
<keyword evidence="3 6" id="KW-0067">ATP-binding</keyword>
<reference evidence="6 7" key="1">
    <citation type="submission" date="2017-06" db="EMBL/GenBank/DDBJ databases">
        <authorList>
            <person name="Kim H.J."/>
            <person name="Triplett B.A."/>
        </authorList>
    </citation>
    <scope>NUCLEOTIDE SEQUENCE [LARGE SCALE GENOMIC DNA]</scope>
    <source>
        <strain evidence="6">FRACA_ARgP5</strain>
    </source>
</reference>
<dbReference type="Pfam" id="PF00005">
    <property type="entry name" value="ABC_tran"/>
    <property type="match status" value="1"/>
</dbReference>
<keyword evidence="1" id="KW-0813">Transport</keyword>
<dbReference type="PANTHER" id="PTHR42939">
    <property type="entry name" value="ABC TRANSPORTER ATP-BINDING PROTEIN ALBC-RELATED"/>
    <property type="match status" value="1"/>
</dbReference>
<proteinExistence type="predicted"/>
<dbReference type="InterPro" id="IPR051782">
    <property type="entry name" value="ABC_Transporter_VariousFunc"/>
</dbReference>
<evidence type="ECO:0000313" key="7">
    <source>
        <dbReference type="Proteomes" id="UP000234331"/>
    </source>
</evidence>
<dbReference type="GO" id="GO:0005524">
    <property type="term" value="F:ATP binding"/>
    <property type="evidence" value="ECO:0007669"/>
    <property type="project" value="UniProtKB-KW"/>
</dbReference>
<evidence type="ECO:0000256" key="1">
    <source>
        <dbReference type="ARBA" id="ARBA00022448"/>
    </source>
</evidence>
<evidence type="ECO:0000256" key="4">
    <source>
        <dbReference type="SAM" id="MobiDB-lite"/>
    </source>
</evidence>
<dbReference type="Gene3D" id="3.40.50.300">
    <property type="entry name" value="P-loop containing nucleotide triphosphate hydrolases"/>
    <property type="match status" value="1"/>
</dbReference>
<dbReference type="SUPFAM" id="SSF52540">
    <property type="entry name" value="P-loop containing nucleoside triphosphate hydrolases"/>
    <property type="match status" value="1"/>
</dbReference>
<accession>A0A2I2KNY6</accession>
<evidence type="ECO:0000256" key="3">
    <source>
        <dbReference type="ARBA" id="ARBA00022840"/>
    </source>
</evidence>